<dbReference type="InterPro" id="IPR052562">
    <property type="entry name" value="Ketohexokinase-related"/>
</dbReference>
<dbReference type="EMBL" id="JAGGLP010000002">
    <property type="protein sequence ID" value="MBP2047983.1"/>
    <property type="molecule type" value="Genomic_DNA"/>
</dbReference>
<dbReference type="InterPro" id="IPR011611">
    <property type="entry name" value="PfkB_dom"/>
</dbReference>
<dbReference type="RefSeq" id="WP_067302885.1">
    <property type="nucleotide sequence ID" value="NZ_CP016279.1"/>
</dbReference>
<dbReference type="AlphaFoldDB" id="A0A1B1AUZ5"/>
<reference evidence="3 5" key="2">
    <citation type="submission" date="2021-03" db="EMBL/GenBank/DDBJ databases">
        <title>Genomic Encyclopedia of Type Strains, Phase IV (KMG-IV): sequencing the most valuable type-strain genomes for metagenomic binning, comparative biology and taxonomic classification.</title>
        <authorList>
            <person name="Goeker M."/>
        </authorList>
    </citation>
    <scope>NUCLEOTIDE SEQUENCE [LARGE SCALE GENOMIC DNA]</scope>
    <source>
        <strain evidence="3 5">DSM 40499</strain>
    </source>
</reference>
<evidence type="ECO:0000313" key="3">
    <source>
        <dbReference type="EMBL" id="MBP2047983.1"/>
    </source>
</evidence>
<evidence type="ECO:0000313" key="2">
    <source>
        <dbReference type="EMBL" id="ANP50340.1"/>
    </source>
</evidence>
<accession>A0A1B1AUZ5</accession>
<protein>
    <submittedName>
        <fullName evidence="3">Sugar/nucleoside kinase (Ribokinase family)</fullName>
    </submittedName>
</protein>
<organism evidence="2 4">
    <name type="scientific">Streptomyces griseochromogenes</name>
    <dbReference type="NCBI Taxonomy" id="68214"/>
    <lineage>
        <taxon>Bacteria</taxon>
        <taxon>Bacillati</taxon>
        <taxon>Actinomycetota</taxon>
        <taxon>Actinomycetes</taxon>
        <taxon>Kitasatosporales</taxon>
        <taxon>Streptomycetaceae</taxon>
        <taxon>Streptomyces</taxon>
    </lineage>
</organism>
<dbReference type="Gene3D" id="3.40.1190.20">
    <property type="match status" value="1"/>
</dbReference>
<dbReference type="Proteomes" id="UP000092659">
    <property type="component" value="Chromosome"/>
</dbReference>
<dbReference type="EMBL" id="CP016279">
    <property type="protein sequence ID" value="ANP50340.1"/>
    <property type="molecule type" value="Genomic_DNA"/>
</dbReference>
<dbReference type="InterPro" id="IPR029056">
    <property type="entry name" value="Ribokinase-like"/>
</dbReference>
<feature type="domain" description="Carbohydrate kinase PfkB" evidence="1">
    <location>
        <begin position="14"/>
        <end position="292"/>
    </location>
</feature>
<evidence type="ECO:0000313" key="4">
    <source>
        <dbReference type="Proteomes" id="UP000092659"/>
    </source>
</evidence>
<sequence length="321" mass="33432">MNTNHGRPAGLFAGLATIDVIHAVTRMPSPNEKVTASAQALAAGGPAANAAVTFAHRGGSATLVTAIGRHRLTEIIRSDLEEHGVRILDASPQRDEPPTVSSIAVSSGSGDRAVIAHYSGSDDIDVPGHLDQAVRRSDVVLMDGHHPPLALATADAARRFGRRTVLDGGRWRPSFDALLPRIDVAVCSADFRPPGCRTDSDVFGYLSAHGVRWAAVTHGDAPIAWRGPDGGGEVPVPAVEIVDTLGAGDVFHGSLCHQFATWTGPADEEWFTACLGRASVDASLSCTSFGSRAWLRGAPARAAGSAGRVSPSGEPAVRARE</sequence>
<dbReference type="SUPFAM" id="SSF53613">
    <property type="entry name" value="Ribokinase-like"/>
    <property type="match status" value="1"/>
</dbReference>
<dbReference type="PANTHER" id="PTHR42774:SF3">
    <property type="entry name" value="KETOHEXOKINASE"/>
    <property type="match status" value="1"/>
</dbReference>
<keyword evidence="3" id="KW-0808">Transferase</keyword>
<evidence type="ECO:0000259" key="1">
    <source>
        <dbReference type="Pfam" id="PF00294"/>
    </source>
</evidence>
<dbReference type="OrthoDB" id="9795789at2"/>
<dbReference type="Pfam" id="PF00294">
    <property type="entry name" value="PfkB"/>
    <property type="match status" value="1"/>
</dbReference>
<dbReference type="PANTHER" id="PTHR42774">
    <property type="entry name" value="PHOSPHOTRANSFERASE SYSTEM TRANSPORT PROTEIN"/>
    <property type="match status" value="1"/>
</dbReference>
<keyword evidence="5" id="KW-1185">Reference proteome</keyword>
<keyword evidence="3" id="KW-0418">Kinase</keyword>
<dbReference type="KEGG" id="sgs:AVL59_12555"/>
<dbReference type="STRING" id="68214.AVL59_12555"/>
<gene>
    <name evidence="2" type="ORF">AVL59_12555</name>
    <name evidence="3" type="ORF">J2Z21_000907</name>
</gene>
<reference evidence="2 4" key="1">
    <citation type="submission" date="2016-06" db="EMBL/GenBank/DDBJ databases">
        <title>Complete genome sequence of Streptomyces griseochromogenes ATCC 14511, the Blasticidin S producer.</title>
        <authorList>
            <person name="Wu L."/>
        </authorList>
    </citation>
    <scope>NUCLEOTIDE SEQUENCE [LARGE SCALE GENOMIC DNA]</scope>
    <source>
        <strain evidence="2 4">ATCC 14511</strain>
    </source>
</reference>
<dbReference type="Proteomes" id="UP001519309">
    <property type="component" value="Unassembled WGS sequence"/>
</dbReference>
<dbReference type="GO" id="GO:0016301">
    <property type="term" value="F:kinase activity"/>
    <property type="evidence" value="ECO:0007669"/>
    <property type="project" value="UniProtKB-KW"/>
</dbReference>
<proteinExistence type="predicted"/>
<evidence type="ECO:0000313" key="5">
    <source>
        <dbReference type="Proteomes" id="UP001519309"/>
    </source>
</evidence>
<name>A0A1B1AUZ5_9ACTN</name>